<sequence>MPINVLIVLDGDYRFSVHESEPYTGTQDFTYSTLVTTLESAGMSVTKGHRDTDVTADINDFDFSEQDLLAYDVIWLFGHHGRNQFPGSEVSSGNHLLTPEEHAAIDAFMEAGGGIFATGDHDSIGADTGGHIKRVRAMRTWFGAGDSQGDTLPAGFPRNHDVVGLEQADTVQGNPQGDYSGEDQPFRFFENQSDSVPQPITPSGSPAHPVLRRDGNDITVFPDHMHEGNTLGEDELAPFIDGGTLTDFPSLDGHLELPRVVATGQSFAQHSKFATGGDFLTPVLPSPKTVNTLSTYDGRTVGMGRIVTGATFHHYIDINLTGDSDIDTEDEFDLTGPDAAKGQGFGYPGAEETFSDIKAAYINITRWLARPRPRIELILERSTFSQDESIADGQFNGAFLVTVDGLKPDQFPGGGITTLSPSQTQLNNWAPELTPEDSTGISIVPTDIDSDDPALPARLQRFTFTYRVMVDADAAFEFGGEIRTLRLDAELDASGVSAPLADSAWFQLVKAANPFMLDLANDNEKHWLSSDIRVFTVVAGESKLGHMLPDAATPDQARSYLQSVLADLSPAQFENLPAAQAESQLSPFATTTVSNKNVYNFAIARVRLNGETVTADDVRVFFRIFTTQTTAALTFRRTGGDTPIDGTPTAGYKQTAGANPIALPGETAGGDEWLSFPMFATERAASPDGQSDGDNVKSIAPVEDSEVTTFFGALVDNNLDSPPYLPPSPGGGMAVSPASLLMDAHQCLVAQIEFSGTPIPDSARPSTSDKLSQRNIAMSAIANPGIDASRMALHTFEIDATPSPITDDYWPDELLLEWHGSVPDGTFTAVYIPTWQAAQVIELADRFYPRHELYELDEHTVAVPGGGIRYLPVPRHLKRQTGVLHVHFPLGVHKGERYDVSVRQVTYRDRAVERPKFEGRQISRAEALKLLASVQDSGEFREQLPRGAFHIGNDQVVVTDTKVFDMDGDSPVLIKVPGKKALERFARQSGRWRETLGAFQLGIPVSDKQTLAPELLRLLALLRWRADFLKPSSRWYTTFQRYIALLTDKVRALGADPFSVPPSANPRPPGHGKPGDDGGGPTDGGESDGPFLEPGDDAWLDDTKGLSSPDDAGAKAFSGKVSGLLYDHFGDFEGFTLENYAGNHSRFFSREPAIMDLAMMAWRERHIVTVITVAAESRRVRRLLLRGYPGGNGGS</sequence>
<evidence type="ECO:0000256" key="1">
    <source>
        <dbReference type="SAM" id="MobiDB-lite"/>
    </source>
</evidence>
<comment type="caution">
    <text evidence="2">The sequence shown here is derived from an EMBL/GenBank/DDBJ whole genome shotgun (WGS) entry which is preliminary data.</text>
</comment>
<dbReference type="CDD" id="cd03143">
    <property type="entry name" value="A4_beta-galactosidase_middle_domain"/>
    <property type="match status" value="1"/>
</dbReference>
<feature type="compositionally biased region" description="Pro residues" evidence="1">
    <location>
        <begin position="1059"/>
        <end position="1071"/>
    </location>
</feature>
<feature type="region of interest" description="Disordered" evidence="1">
    <location>
        <begin position="1057"/>
        <end position="1105"/>
    </location>
</feature>
<protein>
    <submittedName>
        <fullName evidence="2">Uncharacterized protein</fullName>
    </submittedName>
</protein>
<dbReference type="Proteomes" id="UP001597425">
    <property type="component" value="Unassembled WGS sequence"/>
</dbReference>
<dbReference type="EMBL" id="JBHUJD010000012">
    <property type="protein sequence ID" value="MFD2310960.1"/>
    <property type="molecule type" value="Genomic_DNA"/>
</dbReference>
<organism evidence="2 3">
    <name type="scientific">Microbulbifer halophilus</name>
    <dbReference type="NCBI Taxonomy" id="453963"/>
    <lineage>
        <taxon>Bacteria</taxon>
        <taxon>Pseudomonadati</taxon>
        <taxon>Pseudomonadota</taxon>
        <taxon>Gammaproteobacteria</taxon>
        <taxon>Cellvibrionales</taxon>
        <taxon>Microbulbiferaceae</taxon>
        <taxon>Microbulbifer</taxon>
    </lineage>
</organism>
<evidence type="ECO:0000313" key="2">
    <source>
        <dbReference type="EMBL" id="MFD2310960.1"/>
    </source>
</evidence>
<evidence type="ECO:0000313" key="3">
    <source>
        <dbReference type="Proteomes" id="UP001597425"/>
    </source>
</evidence>
<gene>
    <name evidence="2" type="ORF">ACFSKX_11090</name>
</gene>
<name>A0ABW5EG47_9GAMM</name>
<keyword evidence="3" id="KW-1185">Reference proteome</keyword>
<proteinExistence type="predicted"/>
<dbReference type="RefSeq" id="WP_265721010.1">
    <property type="nucleotide sequence ID" value="NZ_JAPIVK010000007.1"/>
</dbReference>
<reference evidence="3" key="1">
    <citation type="journal article" date="2019" name="Int. J. Syst. Evol. Microbiol.">
        <title>The Global Catalogue of Microorganisms (GCM) 10K type strain sequencing project: providing services to taxonomists for standard genome sequencing and annotation.</title>
        <authorList>
            <consortium name="The Broad Institute Genomics Platform"/>
            <consortium name="The Broad Institute Genome Sequencing Center for Infectious Disease"/>
            <person name="Wu L."/>
            <person name="Ma J."/>
        </authorList>
    </citation>
    <scope>NUCLEOTIDE SEQUENCE [LARGE SCALE GENOMIC DNA]</scope>
    <source>
        <strain evidence="3">KCTC 12848</strain>
    </source>
</reference>
<accession>A0ABW5EG47</accession>